<dbReference type="SUPFAM" id="SSF56112">
    <property type="entry name" value="Protein kinase-like (PK-like)"/>
    <property type="match status" value="1"/>
</dbReference>
<evidence type="ECO:0000313" key="2">
    <source>
        <dbReference type="EMBL" id="KOB72279.1"/>
    </source>
</evidence>
<dbReference type="Proteomes" id="UP000037510">
    <property type="component" value="Unassembled WGS sequence"/>
</dbReference>
<name>A0A0L7LA57_OPEBR</name>
<proteinExistence type="predicted"/>
<dbReference type="Gene3D" id="3.90.1200.10">
    <property type="match status" value="1"/>
</dbReference>
<evidence type="ECO:0000259" key="1">
    <source>
        <dbReference type="SMART" id="SM00587"/>
    </source>
</evidence>
<feature type="domain" description="CHK kinase-like" evidence="1">
    <location>
        <begin position="164"/>
        <end position="338"/>
    </location>
</feature>
<dbReference type="STRING" id="104452.A0A0L7LA57"/>
<sequence length="418" mass="47518">MLPYYTSDETPQKVLRVPLPKSQALILQNETLSCENVRVRPLTMEDAETKVHDLFLDVLRKRNFRVNNVEVKPLSSGGANYTSALFAATARADTGADLSIFAKVALVGEKMRQVMDADTMFATEGIVYTELVVYYDIIQTQHKIKIFDFPEMFACDLTRGSETLLLEDLTKLGFSAPSRHNSAEWRFAAAAISKLAAFHALSFAFEKHKPEEFQRMADRFKYKEIERDEETMKEMWVKIIGNAVQVVKDEYKGRIAKHLAETKQEFPKFKRPINKTVLVHGDYRTSNLLFKEKTVYTGSPAADVLYFIFLGTNQEFRKNHYRPLLDHYYQELAAAVVKMGVDINEEYPREMFDSEIKETLPNALRLSSFILPIVTVDEAAAPSMGGEADATQFAIAPNQLFAERFSGLVDDCVEWGVL</sequence>
<organism evidence="2 3">
    <name type="scientific">Operophtera brumata</name>
    <name type="common">Winter moth</name>
    <name type="synonym">Phalaena brumata</name>
    <dbReference type="NCBI Taxonomy" id="104452"/>
    <lineage>
        <taxon>Eukaryota</taxon>
        <taxon>Metazoa</taxon>
        <taxon>Ecdysozoa</taxon>
        <taxon>Arthropoda</taxon>
        <taxon>Hexapoda</taxon>
        <taxon>Insecta</taxon>
        <taxon>Pterygota</taxon>
        <taxon>Neoptera</taxon>
        <taxon>Endopterygota</taxon>
        <taxon>Lepidoptera</taxon>
        <taxon>Glossata</taxon>
        <taxon>Ditrysia</taxon>
        <taxon>Geometroidea</taxon>
        <taxon>Geometridae</taxon>
        <taxon>Larentiinae</taxon>
        <taxon>Operophtera</taxon>
    </lineage>
</organism>
<dbReference type="InterPro" id="IPR015897">
    <property type="entry name" value="CHK_kinase-like"/>
</dbReference>
<dbReference type="InterPro" id="IPR004119">
    <property type="entry name" value="EcKL"/>
</dbReference>
<dbReference type="PANTHER" id="PTHR11012:SF8">
    <property type="entry name" value="JUVENILE HORMONE-INDUCIBLE PROTEIN 26"/>
    <property type="match status" value="1"/>
</dbReference>
<keyword evidence="2" id="KW-0418">Kinase</keyword>
<keyword evidence="2" id="KW-0808">Transferase</keyword>
<protein>
    <submittedName>
        <fullName evidence="2">Ecdysteroid 22-kinase</fullName>
    </submittedName>
</protein>
<comment type="caution">
    <text evidence="2">The sequence shown here is derived from an EMBL/GenBank/DDBJ whole genome shotgun (WGS) entry which is preliminary data.</text>
</comment>
<dbReference type="Pfam" id="PF02958">
    <property type="entry name" value="EcKL"/>
    <property type="match status" value="1"/>
</dbReference>
<accession>A0A0L7LA57</accession>
<reference evidence="2 3" key="1">
    <citation type="journal article" date="2015" name="Genome Biol. Evol.">
        <title>The genome of winter moth (Operophtera brumata) provides a genomic perspective on sexual dimorphism and phenology.</title>
        <authorList>
            <person name="Derks M.F."/>
            <person name="Smit S."/>
            <person name="Salis L."/>
            <person name="Schijlen E."/>
            <person name="Bossers A."/>
            <person name="Mateman C."/>
            <person name="Pijl A.S."/>
            <person name="de Ridder D."/>
            <person name="Groenen M.A."/>
            <person name="Visser M.E."/>
            <person name="Megens H.J."/>
        </authorList>
    </citation>
    <scope>NUCLEOTIDE SEQUENCE [LARGE SCALE GENOMIC DNA]</scope>
    <source>
        <strain evidence="2">WM2013NL</strain>
        <tissue evidence="2">Head and thorax</tissue>
    </source>
</reference>
<keyword evidence="3" id="KW-1185">Reference proteome</keyword>
<dbReference type="InterPro" id="IPR011009">
    <property type="entry name" value="Kinase-like_dom_sf"/>
</dbReference>
<dbReference type="AlphaFoldDB" id="A0A0L7LA57"/>
<gene>
    <name evidence="2" type="ORF">OBRU01_12315</name>
</gene>
<dbReference type="PANTHER" id="PTHR11012">
    <property type="entry name" value="PROTEIN KINASE-LIKE DOMAIN-CONTAINING"/>
    <property type="match status" value="1"/>
</dbReference>
<evidence type="ECO:0000313" key="3">
    <source>
        <dbReference type="Proteomes" id="UP000037510"/>
    </source>
</evidence>
<dbReference type="EMBL" id="JTDY01002029">
    <property type="protein sequence ID" value="KOB72279.1"/>
    <property type="molecule type" value="Genomic_DNA"/>
</dbReference>
<dbReference type="GO" id="GO:0016301">
    <property type="term" value="F:kinase activity"/>
    <property type="evidence" value="ECO:0007669"/>
    <property type="project" value="UniProtKB-KW"/>
</dbReference>
<dbReference type="SMART" id="SM00587">
    <property type="entry name" value="CHK"/>
    <property type="match status" value="1"/>
</dbReference>